<comment type="caution">
    <text evidence="9">The sequence shown here is derived from an EMBL/GenBank/DDBJ whole genome shotgun (WGS) entry which is preliminary data.</text>
</comment>
<dbReference type="GO" id="GO:0006412">
    <property type="term" value="P:translation"/>
    <property type="evidence" value="ECO:0007669"/>
    <property type="project" value="InterPro"/>
</dbReference>
<comment type="subunit">
    <text evidence="7">Component of the 60S large ribosomal subunit (LSU).</text>
</comment>
<dbReference type="Proteomes" id="UP001151699">
    <property type="component" value="Chromosome X"/>
</dbReference>
<comment type="similarity">
    <text evidence="1">Belongs to the eukaryotic ribosomal protein eL13 family.</text>
</comment>
<dbReference type="Gene3D" id="1.20.5.110">
    <property type="match status" value="1"/>
</dbReference>
<accession>A0A9Q0RY57</accession>
<name>A0A9Q0RY57_9DIPT</name>
<keyword evidence="2 9" id="KW-0689">Ribosomal protein</keyword>
<dbReference type="PANTHER" id="PTHR11722:SF0">
    <property type="entry name" value="LARGE RIBOSOMAL SUBUNIT PROTEIN EL13"/>
    <property type="match status" value="1"/>
</dbReference>
<dbReference type="InterPro" id="IPR001380">
    <property type="entry name" value="Ribosomal_eL13"/>
</dbReference>
<evidence type="ECO:0000256" key="4">
    <source>
        <dbReference type="ARBA" id="ARBA00035216"/>
    </source>
</evidence>
<dbReference type="Pfam" id="PF01294">
    <property type="entry name" value="Ribosomal_L13e"/>
    <property type="match status" value="1"/>
</dbReference>
<keyword evidence="3" id="KW-0687">Ribonucleoprotein</keyword>
<keyword evidence="10" id="KW-1185">Reference proteome</keyword>
<dbReference type="EMBL" id="WJQU01000003">
    <property type="protein sequence ID" value="KAJ6637007.1"/>
    <property type="molecule type" value="Genomic_DNA"/>
</dbReference>
<sequence>MGKGNNMIPNAHFHKYWQQHVRTWFNQPARKQRRRQNRIKKAKALFPRPAAGPLRPVVRCPSIRYHTKLRLGRGFSVEELKGAKITPKFAQTIGIAVDYRRHNKSVESIQENVQRLKEYRSRLILFPIHEKKKLRKGEATEEERKLATQFHGPILPISKPAPVVEFRKITEEEKKFSAFHTLRRARVDARLIGIRAKRAKENAENAEEQKIAKEKKAKK</sequence>
<dbReference type="GO" id="GO:0003735">
    <property type="term" value="F:structural constituent of ribosome"/>
    <property type="evidence" value="ECO:0007669"/>
    <property type="project" value="InterPro"/>
</dbReference>
<organism evidence="9 10">
    <name type="scientific">Pseudolycoriella hygida</name>
    <dbReference type="NCBI Taxonomy" id="35572"/>
    <lineage>
        <taxon>Eukaryota</taxon>
        <taxon>Metazoa</taxon>
        <taxon>Ecdysozoa</taxon>
        <taxon>Arthropoda</taxon>
        <taxon>Hexapoda</taxon>
        <taxon>Insecta</taxon>
        <taxon>Pterygota</taxon>
        <taxon>Neoptera</taxon>
        <taxon>Endopterygota</taxon>
        <taxon>Diptera</taxon>
        <taxon>Nematocera</taxon>
        <taxon>Sciaroidea</taxon>
        <taxon>Sciaridae</taxon>
        <taxon>Pseudolycoriella</taxon>
    </lineage>
</organism>
<evidence type="ECO:0000256" key="5">
    <source>
        <dbReference type="ARBA" id="ARBA00035321"/>
    </source>
</evidence>
<reference evidence="9" key="1">
    <citation type="submission" date="2022-07" db="EMBL/GenBank/DDBJ databases">
        <authorList>
            <person name="Trinca V."/>
            <person name="Uliana J.V.C."/>
            <person name="Torres T.T."/>
            <person name="Ward R.J."/>
            <person name="Monesi N."/>
        </authorList>
    </citation>
    <scope>NUCLEOTIDE SEQUENCE</scope>
    <source>
        <strain evidence="9">HSMRA1968</strain>
        <tissue evidence="9">Whole embryos</tissue>
    </source>
</reference>
<evidence type="ECO:0000256" key="2">
    <source>
        <dbReference type="ARBA" id="ARBA00022980"/>
    </source>
</evidence>
<dbReference type="FunFam" id="1.20.5.110:FF:000003">
    <property type="entry name" value="60S ribosomal protein L13"/>
    <property type="match status" value="1"/>
</dbReference>
<evidence type="ECO:0000256" key="1">
    <source>
        <dbReference type="ARBA" id="ARBA00005640"/>
    </source>
</evidence>
<evidence type="ECO:0000256" key="6">
    <source>
        <dbReference type="ARBA" id="ARBA00058367"/>
    </source>
</evidence>
<proteinExistence type="inferred from homology"/>
<evidence type="ECO:0000256" key="3">
    <source>
        <dbReference type="ARBA" id="ARBA00023274"/>
    </source>
</evidence>
<dbReference type="PANTHER" id="PTHR11722">
    <property type="entry name" value="60S RIBOSOMAL PROTEIN L13"/>
    <property type="match status" value="1"/>
</dbReference>
<evidence type="ECO:0000313" key="10">
    <source>
        <dbReference type="Proteomes" id="UP001151699"/>
    </source>
</evidence>
<evidence type="ECO:0000256" key="7">
    <source>
        <dbReference type="ARBA" id="ARBA00065437"/>
    </source>
</evidence>
<gene>
    <name evidence="9" type="primary">RpL13</name>
    <name evidence="9" type="ORF">Bhyg_09733</name>
</gene>
<dbReference type="AlphaFoldDB" id="A0A9Q0RY57"/>
<dbReference type="OrthoDB" id="10264538at2759"/>
<comment type="function">
    <text evidence="6">Component of the ribosome, a large ribonucleoprotein complex responsible for the synthesis of proteins in the cell. The small ribosomal subunit (SSU) binds messenger RNAs (mRNAs) and translates the encoded message by selecting cognate aminoacyl-transfer RNA (tRNA) molecules. The large subunit (LSU) contains the ribosomal catalytic site termed the peptidyl transferase center (PTC), which catalyzes the formation of peptide bonds, thereby polymerizing the amino acids delivered by tRNAs into a polypeptide chain. The nascent polypeptides leave the ribosome through a tunnel in the LSU and interact with protein factors that function in enzymatic processing, targeting, and the membrane insertion of nascent chains at the exit of the ribosomal tunnel. As part of the LSU, it is probably required for its formation and the maturation of rRNAs.</text>
</comment>
<dbReference type="HAMAP" id="MF_00499">
    <property type="entry name" value="Ribosomal_eL13"/>
    <property type="match status" value="1"/>
</dbReference>
<feature type="region of interest" description="Disordered" evidence="8">
    <location>
        <begin position="199"/>
        <end position="219"/>
    </location>
</feature>
<dbReference type="GO" id="GO:0022625">
    <property type="term" value="C:cytosolic large ribosomal subunit"/>
    <property type="evidence" value="ECO:0007669"/>
    <property type="project" value="TreeGrafter"/>
</dbReference>
<evidence type="ECO:0000256" key="8">
    <source>
        <dbReference type="SAM" id="MobiDB-lite"/>
    </source>
</evidence>
<dbReference type="GO" id="GO:0003723">
    <property type="term" value="F:RNA binding"/>
    <property type="evidence" value="ECO:0007669"/>
    <property type="project" value="TreeGrafter"/>
</dbReference>
<evidence type="ECO:0000313" key="9">
    <source>
        <dbReference type="EMBL" id="KAJ6637007.1"/>
    </source>
</evidence>
<protein>
    <recommendedName>
        <fullName evidence="4">Large ribosomal subunit protein eL13</fullName>
    </recommendedName>
    <alternativeName>
        <fullName evidence="5">60S ribosomal protein L13</fullName>
    </alternativeName>
</protein>